<evidence type="ECO:0000313" key="2">
    <source>
        <dbReference type="Proteomes" id="UP000749010"/>
    </source>
</evidence>
<dbReference type="Proteomes" id="UP000749010">
    <property type="component" value="Unassembled WGS sequence"/>
</dbReference>
<organism evidence="1 2">
    <name type="scientific">Candidatus Accumulibacter phosphatis</name>
    <dbReference type="NCBI Taxonomy" id="327160"/>
    <lineage>
        <taxon>Bacteria</taxon>
        <taxon>Pseudomonadati</taxon>
        <taxon>Pseudomonadota</taxon>
        <taxon>Betaproteobacteria</taxon>
        <taxon>Candidatus Accumulibacter</taxon>
    </lineage>
</organism>
<evidence type="ECO:0000313" key="1">
    <source>
        <dbReference type="EMBL" id="NMQ29435.1"/>
    </source>
</evidence>
<proteinExistence type="predicted"/>
<dbReference type="EMBL" id="SPMY01000055">
    <property type="protein sequence ID" value="NMQ29435.1"/>
    <property type="molecule type" value="Genomic_DNA"/>
</dbReference>
<gene>
    <name evidence="1" type="ORF">E4Q23_17690</name>
</gene>
<dbReference type="RefSeq" id="WP_169067893.1">
    <property type="nucleotide sequence ID" value="NZ_SPMY01000055.1"/>
</dbReference>
<protein>
    <submittedName>
        <fullName evidence="1">Uncharacterized protein</fullName>
    </submittedName>
</protein>
<accession>A0ABX1U176</accession>
<name>A0ABX1U176_9PROT</name>
<comment type="caution">
    <text evidence="1">The sequence shown here is derived from an EMBL/GenBank/DDBJ whole genome shotgun (WGS) entry which is preliminary data.</text>
</comment>
<keyword evidence="2" id="KW-1185">Reference proteome</keyword>
<sequence>MEHQLSTGQPSTAAQPEIEFRRIQAISCRGNLRIRVTPAGELFAYVETRDCTRGQHWSAPWPEKALRRLDLRQQRQLVDALLEGDFFALPGEILTPGRDGFRDQIDATLGERHHSVSIERSAAPPAFARVRATLMALAGPVFSG</sequence>
<reference evidence="1 2" key="1">
    <citation type="submission" date="2019-03" db="EMBL/GenBank/DDBJ databases">
        <title>Metabolic reconstructions from genomes of highly enriched 'Candidatus Accumulibacter' and 'Candidatus Competibacter' bioreactor populations.</title>
        <authorList>
            <person name="Annavajhala M.K."/>
            <person name="Welles L."/>
            <person name="Abbas B."/>
            <person name="Sorokin D."/>
            <person name="Park H."/>
            <person name="Van Loosdrecht M."/>
            <person name="Chandran K."/>
        </authorList>
    </citation>
    <scope>NUCLEOTIDE SEQUENCE [LARGE SCALE GENOMIC DNA]</scope>
    <source>
        <strain evidence="1 2">SBR_S</strain>
    </source>
</reference>